<dbReference type="GO" id="GO:0046872">
    <property type="term" value="F:metal ion binding"/>
    <property type="evidence" value="ECO:0007669"/>
    <property type="project" value="UniProtKB-UniRule"/>
</dbReference>
<dbReference type="InterPro" id="IPR042088">
    <property type="entry name" value="OligoPept_F_C"/>
</dbReference>
<dbReference type="OrthoDB" id="9769691at2"/>
<dbReference type="EMBL" id="CP021434">
    <property type="protein sequence ID" value="ARU60064.1"/>
    <property type="molecule type" value="Genomic_DNA"/>
</dbReference>
<keyword evidence="2 6" id="KW-0479">Metal-binding</keyword>
<evidence type="ECO:0000256" key="4">
    <source>
        <dbReference type="ARBA" id="ARBA00022833"/>
    </source>
</evidence>
<evidence type="ECO:0000256" key="3">
    <source>
        <dbReference type="ARBA" id="ARBA00022801"/>
    </source>
</evidence>
<dbReference type="InterPro" id="IPR001333">
    <property type="entry name" value="Peptidase_M32_Taq"/>
</dbReference>
<proteinExistence type="inferred from homology"/>
<comment type="cofactor">
    <cofactor evidence="6">
        <name>Zn(2+)</name>
        <dbReference type="ChEBI" id="CHEBI:29105"/>
    </cofactor>
    <text evidence="6">Binds 1 zinc ion.</text>
</comment>
<dbReference type="GO" id="GO:0004181">
    <property type="term" value="F:metallocarboxypeptidase activity"/>
    <property type="evidence" value="ECO:0007669"/>
    <property type="project" value="InterPro"/>
</dbReference>
<protein>
    <recommendedName>
        <fullName evidence="7">Peptidase M3A/M3B catalytic domain-containing protein</fullName>
    </recommendedName>
</protein>
<dbReference type="Proteomes" id="UP000195437">
    <property type="component" value="Chromosome"/>
</dbReference>
<keyword evidence="4 6" id="KW-0862">Zinc</keyword>
<reference evidence="9" key="1">
    <citation type="submission" date="2017-05" db="EMBL/GenBank/DDBJ databases">
        <authorList>
            <person name="Sung H."/>
        </authorList>
    </citation>
    <scope>NUCLEOTIDE SEQUENCE [LARGE SCALE GENOMIC DNA]</scope>
    <source>
        <strain evidence="9">AR23208</strain>
    </source>
</reference>
<keyword evidence="9" id="KW-1185">Reference proteome</keyword>
<dbReference type="GO" id="GO:0006508">
    <property type="term" value="P:proteolysis"/>
    <property type="evidence" value="ECO:0007669"/>
    <property type="project" value="UniProtKB-KW"/>
</dbReference>
<dbReference type="Gene3D" id="1.10.1370.20">
    <property type="entry name" value="Oligoendopeptidase f, C-terminal domain"/>
    <property type="match status" value="1"/>
</dbReference>
<accession>A0A1Y0IL15</accession>
<dbReference type="Pfam" id="PF01432">
    <property type="entry name" value="Peptidase_M3"/>
    <property type="match status" value="1"/>
</dbReference>
<evidence type="ECO:0000256" key="5">
    <source>
        <dbReference type="ARBA" id="ARBA00023049"/>
    </source>
</evidence>
<keyword evidence="1 6" id="KW-0645">Protease</keyword>
<organism evidence="8 9">
    <name type="scientific">Tumebacillus avium</name>
    <dbReference type="NCBI Taxonomy" id="1903704"/>
    <lineage>
        <taxon>Bacteria</taxon>
        <taxon>Bacillati</taxon>
        <taxon>Bacillota</taxon>
        <taxon>Bacilli</taxon>
        <taxon>Bacillales</taxon>
        <taxon>Alicyclobacillaceae</taxon>
        <taxon>Tumebacillus</taxon>
    </lineage>
</organism>
<evidence type="ECO:0000313" key="8">
    <source>
        <dbReference type="EMBL" id="ARU60064.1"/>
    </source>
</evidence>
<dbReference type="AlphaFoldDB" id="A0A1Y0IL15"/>
<evidence type="ECO:0000256" key="2">
    <source>
        <dbReference type="ARBA" id="ARBA00022723"/>
    </source>
</evidence>
<name>A0A1Y0IL15_9BACL</name>
<keyword evidence="3 6" id="KW-0378">Hydrolase</keyword>
<dbReference type="PANTHER" id="PTHR34217">
    <property type="entry name" value="METAL-DEPENDENT CARBOXYPEPTIDASE"/>
    <property type="match status" value="1"/>
</dbReference>
<dbReference type="InterPro" id="IPR001567">
    <property type="entry name" value="Pept_M3A_M3B_dom"/>
</dbReference>
<comment type="similarity">
    <text evidence="6">Belongs to the peptidase M3 family.</text>
</comment>
<keyword evidence="5 6" id="KW-0482">Metalloprotease</keyword>
<dbReference type="PANTHER" id="PTHR34217:SF1">
    <property type="entry name" value="CARBOXYPEPTIDASE 1"/>
    <property type="match status" value="1"/>
</dbReference>
<dbReference type="Gene3D" id="1.20.140.70">
    <property type="entry name" value="Oligopeptidase f, N-terminal domain"/>
    <property type="match status" value="1"/>
</dbReference>
<evidence type="ECO:0000256" key="6">
    <source>
        <dbReference type="RuleBase" id="RU003435"/>
    </source>
</evidence>
<dbReference type="SUPFAM" id="SSF55486">
    <property type="entry name" value="Metalloproteases ('zincins'), catalytic domain"/>
    <property type="match status" value="1"/>
</dbReference>
<dbReference type="RefSeq" id="WP_087455452.1">
    <property type="nucleotide sequence ID" value="NZ_CP021434.1"/>
</dbReference>
<sequence>MYKVIEQKWDLESLYQVEFAEVLASLEAEVRNKRTALQNMPAPQTDQEIAAFKQTLEDIGRLDAEVNQAQSYAMCWMSEDTADRERAAVQRRSSGLMGMLKTLYIEVDRLLLLTDEAVINDTFYLQERRKQASERLSPELETMLVEFAGNGAKSWSRMRQAMVQRVRLTMNIGGEETTVSGGFAFQMLFTSHPDPALRKELAVKLADALAPDAELYAMVLNQVIGLRMQTFQKRGWENPLHETLQVNRVSEATLQALCQAVERNLPRFVPYFEKQARLLGVERIGEEDVMAPPGQKAVTAISYEAGLELILSHFERFSPVMADYVREAVAKRWIEADERLGKSNIIFCTQLPVAKEQRVFTTFRGMYQCVSLLAHELGHAYHYHELSKQPPLAQKVPTSMAEIASTFSELLLTNGYLSALPDGPEKAAMLGEKVRNTFQYLVKPYVNFLFEKRLCEVRKQDVLSAAQLDEMMIDVQRGVYQDALAGYTPGHWISNNLFYLSERPFYNYQYMLGYLFSAGLYALGMEKGELTAAQYADFLQDTGCMNMEELARKHLGVDLTDERFWQQSLDVLVRDVEDYVKLG</sequence>
<evidence type="ECO:0000313" key="9">
    <source>
        <dbReference type="Proteomes" id="UP000195437"/>
    </source>
</evidence>
<evidence type="ECO:0000256" key="1">
    <source>
        <dbReference type="ARBA" id="ARBA00022670"/>
    </source>
</evidence>
<evidence type="ECO:0000259" key="7">
    <source>
        <dbReference type="Pfam" id="PF01432"/>
    </source>
</evidence>
<dbReference type="KEGG" id="tum:CBW65_02530"/>
<gene>
    <name evidence="8" type="ORF">CBW65_02530</name>
</gene>
<feature type="domain" description="Peptidase M3A/M3B catalytic" evidence="7">
    <location>
        <begin position="189"/>
        <end position="569"/>
    </location>
</feature>
<dbReference type="GO" id="GO:0004222">
    <property type="term" value="F:metalloendopeptidase activity"/>
    <property type="evidence" value="ECO:0007669"/>
    <property type="project" value="InterPro"/>
</dbReference>